<dbReference type="FunFam" id="3.40.50.460:FF:000002">
    <property type="entry name" value="ATP-dependent 6-phosphofructokinase"/>
    <property type="match status" value="1"/>
</dbReference>
<dbReference type="GO" id="GO:0005524">
    <property type="term" value="F:ATP binding"/>
    <property type="evidence" value="ECO:0007669"/>
    <property type="project" value="UniProtKB-KW"/>
</dbReference>
<feature type="region of interest" description="Disordered" evidence="16">
    <location>
        <begin position="14"/>
        <end position="38"/>
    </location>
</feature>
<evidence type="ECO:0000259" key="17">
    <source>
        <dbReference type="Pfam" id="PF00365"/>
    </source>
</evidence>
<feature type="compositionally biased region" description="Polar residues" evidence="16">
    <location>
        <begin position="25"/>
        <end position="38"/>
    </location>
</feature>
<dbReference type="GO" id="GO:0003872">
    <property type="term" value="F:6-phosphofructokinase activity"/>
    <property type="evidence" value="ECO:0007669"/>
    <property type="project" value="UniProtKB-EC"/>
</dbReference>
<dbReference type="EC" id="2.7.1.11" evidence="4"/>
<keyword evidence="10" id="KW-0418">Kinase</keyword>
<dbReference type="GO" id="GO:0005739">
    <property type="term" value="C:mitochondrion"/>
    <property type="evidence" value="ECO:0007669"/>
    <property type="project" value="TreeGrafter"/>
</dbReference>
<comment type="caution">
    <text evidence="18">The sequence shown here is derived from an EMBL/GenBank/DDBJ whole genome shotgun (WGS) entry which is preliminary data.</text>
</comment>
<evidence type="ECO:0000256" key="6">
    <source>
        <dbReference type="ARBA" id="ARBA00022533"/>
    </source>
</evidence>
<evidence type="ECO:0000256" key="8">
    <source>
        <dbReference type="ARBA" id="ARBA00022723"/>
    </source>
</evidence>
<protein>
    <recommendedName>
        <fullName evidence="4">6-phosphofructokinase</fullName>
        <ecNumber evidence="4">2.7.1.11</ecNumber>
    </recommendedName>
</protein>
<keyword evidence="9" id="KW-0547">Nucleotide-binding</keyword>
<evidence type="ECO:0000256" key="5">
    <source>
        <dbReference type="ARBA" id="ARBA00022490"/>
    </source>
</evidence>
<dbReference type="GO" id="GO:0048029">
    <property type="term" value="F:monosaccharide binding"/>
    <property type="evidence" value="ECO:0007669"/>
    <property type="project" value="TreeGrafter"/>
</dbReference>
<evidence type="ECO:0000256" key="12">
    <source>
        <dbReference type="ARBA" id="ARBA00022842"/>
    </source>
</evidence>
<comment type="cofactor">
    <cofactor evidence="1">
        <name>Mg(2+)</name>
        <dbReference type="ChEBI" id="CHEBI:18420"/>
    </cofactor>
</comment>
<dbReference type="FunFam" id="3.40.50.460:FF:000008">
    <property type="entry name" value="ATP-dependent 6-phosphofructokinase"/>
    <property type="match status" value="1"/>
</dbReference>
<comment type="subcellular location">
    <subcellularLocation>
        <location evidence="2">Cytoplasm</location>
    </subcellularLocation>
</comment>
<evidence type="ECO:0000256" key="14">
    <source>
        <dbReference type="ARBA" id="ARBA00048070"/>
    </source>
</evidence>
<dbReference type="NCBIfam" id="TIGR02478">
    <property type="entry name" value="6PF1K_euk"/>
    <property type="match status" value="1"/>
</dbReference>
<gene>
    <name evidence="18" type="ORF">LY90DRAFT_701406</name>
</gene>
<comment type="catalytic activity">
    <reaction evidence="14">
        <text>beta-D-fructose 6-phosphate + ATP = beta-D-fructose 1,6-bisphosphate + ADP + H(+)</text>
        <dbReference type="Rhea" id="RHEA:16109"/>
        <dbReference type="ChEBI" id="CHEBI:15378"/>
        <dbReference type="ChEBI" id="CHEBI:30616"/>
        <dbReference type="ChEBI" id="CHEBI:32966"/>
        <dbReference type="ChEBI" id="CHEBI:57634"/>
        <dbReference type="ChEBI" id="CHEBI:456216"/>
        <dbReference type="EC" id="2.7.1.11"/>
    </reaction>
</comment>
<proteinExistence type="predicted"/>
<reference evidence="18 19" key="1">
    <citation type="submission" date="2016-08" db="EMBL/GenBank/DDBJ databases">
        <title>A Parts List for Fungal Cellulosomes Revealed by Comparative Genomics.</title>
        <authorList>
            <consortium name="DOE Joint Genome Institute"/>
            <person name="Haitjema C.H."/>
            <person name="Gilmore S.P."/>
            <person name="Henske J.K."/>
            <person name="Solomon K.V."/>
            <person name="De Groot R."/>
            <person name="Kuo A."/>
            <person name="Mondo S.J."/>
            <person name="Salamov A.A."/>
            <person name="Labutti K."/>
            <person name="Zhao Z."/>
            <person name="Chiniquy J."/>
            <person name="Barry K."/>
            <person name="Brewer H.M."/>
            <person name="Purvine S.O."/>
            <person name="Wright A.T."/>
            <person name="Boxma B."/>
            <person name="Van Alen T."/>
            <person name="Hackstein J.H."/>
            <person name="Baker S.E."/>
            <person name="Grigoriev I.V."/>
            <person name="O'Malley M.A."/>
        </authorList>
    </citation>
    <scope>NUCLEOTIDE SEQUENCE [LARGE SCALE GENOMIC DNA]</scope>
    <source>
        <strain evidence="18 19">G1</strain>
    </source>
</reference>
<dbReference type="PANTHER" id="PTHR13697:SF4">
    <property type="entry name" value="ATP-DEPENDENT 6-PHOSPHOFRUCTOKINASE"/>
    <property type="match status" value="1"/>
</dbReference>
<evidence type="ECO:0000313" key="18">
    <source>
        <dbReference type="EMBL" id="ORY59356.1"/>
    </source>
</evidence>
<keyword evidence="12" id="KW-0460">Magnesium</keyword>
<dbReference type="GO" id="GO:0030388">
    <property type="term" value="P:fructose 1,6-bisphosphate metabolic process"/>
    <property type="evidence" value="ECO:0007669"/>
    <property type="project" value="TreeGrafter"/>
</dbReference>
<evidence type="ECO:0000256" key="10">
    <source>
        <dbReference type="ARBA" id="ARBA00022777"/>
    </source>
</evidence>
<dbReference type="SUPFAM" id="SSF53784">
    <property type="entry name" value="Phosphofructokinase"/>
    <property type="match status" value="2"/>
</dbReference>
<dbReference type="InterPro" id="IPR009161">
    <property type="entry name" value="6-Pfructokinase_euk"/>
</dbReference>
<dbReference type="GO" id="GO:0061621">
    <property type="term" value="P:canonical glycolysis"/>
    <property type="evidence" value="ECO:0007669"/>
    <property type="project" value="TreeGrafter"/>
</dbReference>
<accession>A0A1Y2DJM5</accession>
<feature type="region of interest" description="Disordered" evidence="16">
    <location>
        <begin position="281"/>
        <end position="301"/>
    </location>
</feature>
<evidence type="ECO:0000256" key="3">
    <source>
        <dbReference type="ARBA" id="ARBA00004679"/>
    </source>
</evidence>
<dbReference type="GO" id="GO:0016208">
    <property type="term" value="F:AMP binding"/>
    <property type="evidence" value="ECO:0007669"/>
    <property type="project" value="TreeGrafter"/>
</dbReference>
<dbReference type="InterPro" id="IPR035966">
    <property type="entry name" value="PKF_sf"/>
</dbReference>
<dbReference type="Gene3D" id="3.40.50.450">
    <property type="match status" value="2"/>
</dbReference>
<dbReference type="PRINTS" id="PR00476">
    <property type="entry name" value="PHFRCTKINASE"/>
</dbReference>
<evidence type="ECO:0000313" key="19">
    <source>
        <dbReference type="Proteomes" id="UP000193920"/>
    </source>
</evidence>
<feature type="coiled-coil region" evidence="15">
    <location>
        <begin position="233"/>
        <end position="277"/>
    </location>
</feature>
<dbReference type="InterPro" id="IPR000023">
    <property type="entry name" value="Phosphofructokinase_dom"/>
</dbReference>
<evidence type="ECO:0000256" key="1">
    <source>
        <dbReference type="ARBA" id="ARBA00001946"/>
    </source>
</evidence>
<dbReference type="PANTHER" id="PTHR13697">
    <property type="entry name" value="PHOSPHOFRUCTOKINASE"/>
    <property type="match status" value="1"/>
</dbReference>
<sequence>MTLFRKIKTSINKLSPKTGRKKSNTNRNSVYQNNDQSFSSLNESFHTIEDNIEKKTVSTTTEKEGSPIHTKINQNLSLSLAINDNEVLKDIITYNCFEDIKETNNKNNSLQPNNEINKLPEKNKISDRKEVINDNETDNNVIINDKKSENNEVININESDKFSIIKNNSKLKIGNYSNIKNSNDKNNNGNPEMKEENPKELNDLRESNVENINILSLDKTKGEDFDLSNEIEIKEHNNKIDKNNIILKNSENKTIKKENSKEALKNKNDEIKIIENLPEKSESKSIEKNDKKRNNKKFELTENNKENLLSYDKDINQNMNNEEKHQMKREDIIESNNNNNTKNVNDFELKKELEKEYNNSLKNIDLTIVHKNIPIANNNIEGSSHFTLVINNKQLYKSTIKFYVNLGFNIEPLQSKYNYKHEFEATTWEDNHYTKTLVEYSEDEHTIFDEETWLVLENENGKVKLRIVENLRKDFAVADFSQVSDEKLHKLLLEHTSLENAYMTFSAKLDEIENKFKMMKRPYKILKSPILGTDLIYKQIYTYDPLLNLLEFHDKSKYEKLVNINENLEQQKKKDISNQKPEKKIAIMTSGKEVSGMNAAIRALVRCSLTEKITPYIVFNGFKGLVKGDHSIKKAGWEDVRDLLPLGGTVLDTSDCSYISTRENRLKAAQNLFEQGIKYLIIIGDNESFSYAEILQNEWNDLIHELIKNNFIKCSFSDNMTYSLSIIALPATIDNDIAMTDLTLGTCTSLERICEALDSLESTATSHQRCFIIKVVGKRCGWLALMAAIAIGADCTFIPECPLHSKKILILLGKKKCKREKGNRKNIIVVSEGATDKNLNPITATYIKEVIEKNLKIDTRITTLGHIQREGIPCAFDRFLATVQAAEIIKEVLNAKENDTMSILIGIRNNMLTKIPLSESVKLTMSISEGIANKEFDKVLNLRDQEFRASYNAYMESTLFSSDAKQLDVENRLRIGIIHVGSPAGGMNAATRAAVRLCLNRGHTPVGIFNGFSGLVNGEVKPLTWQEVSGWTTIGGSKLGVNRSQPTPVLNSRKLYKKYKNDTTELIDIGLIAYHLQEQNIQGLLIIGGYEAYCSLYTLYEAKSIYPSLCIPMVQIAATVSNNIPGTDYSIGSDTALNTIVQACDHIKLSASASQRRVFIVEVQGGNCGYLSTMGGLACGVTCTYGPENGISLSKLKNDIRHLTRRYKEAELKGIKNEGRIIIRNEFTNSSTYSTKVISAILNEEGKGLFDSKTAILGPLQQGGIPSPLDRIRAVRQAVECINWLEKKTKENKKISSYRKYLKVSKTDELPKKVDKEAYVIGIRGDKLEFTQVNELIKETNIDLRKTSHNWWMKYYPLIKILSKYYYFDVNDETDIDYLTNEKNI</sequence>
<keyword evidence="13" id="KW-0324">Glycolysis</keyword>
<dbReference type="STRING" id="1754190.A0A1Y2DJM5"/>
<dbReference type="GO" id="GO:0046872">
    <property type="term" value="F:metal ion binding"/>
    <property type="evidence" value="ECO:0007669"/>
    <property type="project" value="UniProtKB-KW"/>
</dbReference>
<dbReference type="UniPathway" id="UPA00109">
    <property type="reaction ID" value="UER00182"/>
</dbReference>
<evidence type="ECO:0000256" key="13">
    <source>
        <dbReference type="ARBA" id="ARBA00023152"/>
    </source>
</evidence>
<keyword evidence="7" id="KW-0808">Transferase</keyword>
<dbReference type="Proteomes" id="UP000193920">
    <property type="component" value="Unassembled WGS sequence"/>
</dbReference>
<dbReference type="Gene3D" id="3.40.50.460">
    <property type="entry name" value="Phosphofructokinase domain"/>
    <property type="match status" value="2"/>
</dbReference>
<keyword evidence="6" id="KW-0021">Allosteric enzyme</keyword>
<evidence type="ECO:0000256" key="15">
    <source>
        <dbReference type="SAM" id="Coils"/>
    </source>
</evidence>
<feature type="compositionally biased region" description="Low complexity" evidence="16">
    <location>
        <begin position="176"/>
        <end position="190"/>
    </location>
</feature>
<dbReference type="GO" id="GO:0006002">
    <property type="term" value="P:fructose 6-phosphate metabolic process"/>
    <property type="evidence" value="ECO:0007669"/>
    <property type="project" value="InterPro"/>
</dbReference>
<feature type="region of interest" description="Disordered" evidence="16">
    <location>
        <begin position="176"/>
        <end position="198"/>
    </location>
</feature>
<dbReference type="GO" id="GO:0070095">
    <property type="term" value="F:fructose-6-phosphate binding"/>
    <property type="evidence" value="ECO:0007669"/>
    <property type="project" value="TreeGrafter"/>
</dbReference>
<keyword evidence="8" id="KW-0479">Metal-binding</keyword>
<evidence type="ECO:0000256" key="11">
    <source>
        <dbReference type="ARBA" id="ARBA00022840"/>
    </source>
</evidence>
<evidence type="ECO:0000256" key="9">
    <source>
        <dbReference type="ARBA" id="ARBA00022741"/>
    </source>
</evidence>
<dbReference type="EMBL" id="MCOG01000064">
    <property type="protein sequence ID" value="ORY59356.1"/>
    <property type="molecule type" value="Genomic_DNA"/>
</dbReference>
<keyword evidence="19" id="KW-1185">Reference proteome</keyword>
<dbReference type="Pfam" id="PF00365">
    <property type="entry name" value="PFK"/>
    <property type="match status" value="2"/>
</dbReference>
<keyword evidence="11" id="KW-0067">ATP-binding</keyword>
<feature type="domain" description="Phosphofructokinase" evidence="17">
    <location>
        <begin position="584"/>
        <end position="890"/>
    </location>
</feature>
<evidence type="ECO:0000256" key="16">
    <source>
        <dbReference type="SAM" id="MobiDB-lite"/>
    </source>
</evidence>
<evidence type="ECO:0000256" key="7">
    <source>
        <dbReference type="ARBA" id="ARBA00022679"/>
    </source>
</evidence>
<dbReference type="GO" id="GO:0005945">
    <property type="term" value="C:6-phosphofructokinase complex"/>
    <property type="evidence" value="ECO:0007669"/>
    <property type="project" value="TreeGrafter"/>
</dbReference>
<keyword evidence="5" id="KW-0963">Cytoplasm</keyword>
<feature type="domain" description="Phosphofructokinase" evidence="17">
    <location>
        <begin position="974"/>
        <end position="1285"/>
    </location>
</feature>
<comment type="pathway">
    <text evidence="3">Carbohydrate degradation; glycolysis; D-glyceraldehyde 3-phosphate and glycerone phosphate from D-glucose: step 3/4.</text>
</comment>
<organism evidence="18 19">
    <name type="scientific">Neocallimastix californiae</name>
    <dbReference type="NCBI Taxonomy" id="1754190"/>
    <lineage>
        <taxon>Eukaryota</taxon>
        <taxon>Fungi</taxon>
        <taxon>Fungi incertae sedis</taxon>
        <taxon>Chytridiomycota</taxon>
        <taxon>Chytridiomycota incertae sedis</taxon>
        <taxon>Neocallimastigomycetes</taxon>
        <taxon>Neocallimastigales</taxon>
        <taxon>Neocallimastigaceae</taxon>
        <taxon>Neocallimastix</taxon>
    </lineage>
</organism>
<name>A0A1Y2DJM5_9FUNG</name>
<dbReference type="InterPro" id="IPR022953">
    <property type="entry name" value="ATP_PFK"/>
</dbReference>
<dbReference type="OrthoDB" id="537915at2759"/>
<evidence type="ECO:0000256" key="2">
    <source>
        <dbReference type="ARBA" id="ARBA00004496"/>
    </source>
</evidence>
<dbReference type="GO" id="GO:0042802">
    <property type="term" value="F:identical protein binding"/>
    <property type="evidence" value="ECO:0007669"/>
    <property type="project" value="TreeGrafter"/>
</dbReference>
<evidence type="ECO:0000256" key="4">
    <source>
        <dbReference type="ARBA" id="ARBA00012055"/>
    </source>
</evidence>
<keyword evidence="15" id="KW-0175">Coiled coil</keyword>